<dbReference type="PANTHER" id="PTHR21284:SF12">
    <property type="entry name" value="EG:80H7.2 PROTEIN"/>
    <property type="match status" value="1"/>
</dbReference>
<name>J3JWU5_DENPD</name>
<reference evidence="6" key="1">
    <citation type="journal article" date="2012" name="Insect Biochem. Mol. Biol.">
        <title>Transcriptome and full-length cDNA resources for the mountain pine beetle, Dendroctonus ponderosae Hopkins, a major insect pest of pine forests.</title>
        <authorList>
            <person name="Keeling C.I."/>
            <person name="Henderson H."/>
            <person name="Li M."/>
            <person name="Yuen M."/>
            <person name="Clark E.L."/>
            <person name="Fraser J.D."/>
            <person name="Huber D.P."/>
            <person name="Liao N.Y."/>
            <person name="Roderick Docking T."/>
            <person name="Birol I."/>
            <person name="Chan S.K."/>
            <person name="Taylor G.A."/>
            <person name="Palmquist D."/>
            <person name="Jones S.J."/>
            <person name="Bohlmann J."/>
        </authorList>
    </citation>
    <scope>NUCLEOTIDE SEQUENCE</scope>
    <source>
        <tissue evidence="6">Larvae</tissue>
    </source>
</reference>
<dbReference type="GO" id="GO:0016020">
    <property type="term" value="C:membrane"/>
    <property type="evidence" value="ECO:0007669"/>
    <property type="project" value="UniProtKB-SubCell"/>
</dbReference>
<keyword evidence="10" id="KW-1185">Reference proteome</keyword>
<dbReference type="Pfam" id="PF13903">
    <property type="entry name" value="Claudin_2"/>
    <property type="match status" value="1"/>
</dbReference>
<keyword evidence="3 5" id="KW-1133">Transmembrane helix</keyword>
<dbReference type="GO" id="GO:0035151">
    <property type="term" value="P:regulation of tube size, open tracheal system"/>
    <property type="evidence" value="ECO:0007669"/>
    <property type="project" value="TreeGrafter"/>
</dbReference>
<dbReference type="PANTHER" id="PTHR21284">
    <property type="entry name" value="EG:80H7.2 PROTEIN"/>
    <property type="match status" value="1"/>
</dbReference>
<gene>
    <name evidence="9" type="primary">109542519</name>
    <name evidence="8" type="ORF">D910_09818</name>
    <name evidence="7" type="ORF">YQE_10460</name>
</gene>
<organism evidence="6">
    <name type="scientific">Dendroctonus ponderosae</name>
    <name type="common">Mountain pine beetle</name>
    <dbReference type="NCBI Taxonomy" id="77166"/>
    <lineage>
        <taxon>Eukaryota</taxon>
        <taxon>Metazoa</taxon>
        <taxon>Ecdysozoa</taxon>
        <taxon>Arthropoda</taxon>
        <taxon>Hexapoda</taxon>
        <taxon>Insecta</taxon>
        <taxon>Pterygota</taxon>
        <taxon>Neoptera</taxon>
        <taxon>Endopterygota</taxon>
        <taxon>Coleoptera</taxon>
        <taxon>Polyphaga</taxon>
        <taxon>Cucujiformia</taxon>
        <taxon>Curculionidae</taxon>
        <taxon>Scolytinae</taxon>
        <taxon>Dendroctonus</taxon>
    </lineage>
</organism>
<sequence>MTMSSSEFEKNNYPKASKYLYYGALLTYIAGMFLMIAFCSPYWVKSYEETFSSFKNMGLWEYCFSNFRYPSYQFDHPFDGCHHVFSKEYFVIREWLLPSWLMAVQAFVTMSFLLSFGTQIVMAMQLCRWPLEFVLRYEWILSAVDFVCVTVTTLFMFLAIAVFGGSHARRDWLMYPNFNYLCWSYGFACLSFFFHGFAALCLYKEARLSYDRRRESKNLIMQMQPNPQHRLGWNVSNY</sequence>
<evidence type="ECO:0000256" key="3">
    <source>
        <dbReference type="ARBA" id="ARBA00022989"/>
    </source>
</evidence>
<evidence type="ECO:0000313" key="6">
    <source>
        <dbReference type="EMBL" id="AEE62675.1"/>
    </source>
</evidence>
<proteinExistence type="evidence at transcript level"/>
<dbReference type="HOGENOM" id="CLU_086785_1_0_1"/>
<dbReference type="STRING" id="77166.J3JWU5"/>
<dbReference type="EMBL" id="KB632327">
    <property type="protein sequence ID" value="ERL92505.1"/>
    <property type="molecule type" value="Genomic_DNA"/>
</dbReference>
<dbReference type="EMBL" id="KB741207">
    <property type="protein sequence ID" value="ENN72890.1"/>
    <property type="molecule type" value="Genomic_DNA"/>
</dbReference>
<dbReference type="KEGG" id="dpa:109542519"/>
<evidence type="ECO:0008006" key="12">
    <source>
        <dbReference type="Google" id="ProtNLM"/>
    </source>
</evidence>
<evidence type="ECO:0000313" key="10">
    <source>
        <dbReference type="Proteomes" id="UP000019118"/>
    </source>
</evidence>
<evidence type="ECO:0000256" key="4">
    <source>
        <dbReference type="ARBA" id="ARBA00023136"/>
    </source>
</evidence>
<dbReference type="Gene3D" id="1.20.140.150">
    <property type="match status" value="1"/>
</dbReference>
<dbReference type="EnsemblMetazoa" id="XM_019911769.1">
    <property type="protein sequence ID" value="XP_019767328.1"/>
    <property type="gene ID" value="LOC109542519"/>
</dbReference>
<feature type="transmembrane region" description="Helical" evidence="5">
    <location>
        <begin position="100"/>
        <end position="127"/>
    </location>
</feature>
<dbReference type="Proteomes" id="UP000019118">
    <property type="component" value="Unassembled WGS sequence"/>
</dbReference>
<feature type="transmembrane region" description="Helical" evidence="5">
    <location>
        <begin position="20"/>
        <end position="44"/>
    </location>
</feature>
<comment type="subcellular location">
    <subcellularLocation>
        <location evidence="1">Membrane</location>
        <topology evidence="1">Multi-pass membrane protein</topology>
    </subcellularLocation>
</comment>
<dbReference type="Proteomes" id="UP000030742">
    <property type="component" value="Unassembled WGS sequence"/>
</dbReference>
<dbReference type="EMBL" id="BT127713">
    <property type="protein sequence ID" value="AEE62675.1"/>
    <property type="molecule type" value="mRNA"/>
</dbReference>
<reference evidence="9" key="3">
    <citation type="submission" date="2024-08" db="UniProtKB">
        <authorList>
            <consortium name="EnsemblMetazoa"/>
        </authorList>
    </citation>
    <scope>IDENTIFICATION</scope>
</reference>
<dbReference type="GO" id="GO:0005918">
    <property type="term" value="C:septate junction"/>
    <property type="evidence" value="ECO:0007669"/>
    <property type="project" value="TreeGrafter"/>
</dbReference>
<dbReference type="AlphaFoldDB" id="J3JWU5"/>
<protein>
    <recommendedName>
        <fullName evidence="12">MARVEL domain-containing protein</fullName>
    </recommendedName>
</protein>
<evidence type="ECO:0000313" key="8">
    <source>
        <dbReference type="EMBL" id="ERL92505.1"/>
    </source>
</evidence>
<feature type="transmembrane region" description="Helical" evidence="5">
    <location>
        <begin position="139"/>
        <end position="163"/>
    </location>
</feature>
<accession>J3JWU5</accession>
<keyword evidence="4 5" id="KW-0472">Membrane</keyword>
<evidence type="ECO:0000313" key="11">
    <source>
        <dbReference type="Proteomes" id="UP000030742"/>
    </source>
</evidence>
<dbReference type="OrthoDB" id="6140671at2759"/>
<dbReference type="GO" id="GO:0019991">
    <property type="term" value="P:septate junction assembly"/>
    <property type="evidence" value="ECO:0007669"/>
    <property type="project" value="TreeGrafter"/>
</dbReference>
<evidence type="ECO:0000313" key="9">
    <source>
        <dbReference type="EnsemblMetazoa" id="XP_019767328.1"/>
    </source>
</evidence>
<feature type="transmembrane region" description="Helical" evidence="5">
    <location>
        <begin position="183"/>
        <end position="203"/>
    </location>
</feature>
<keyword evidence="2 5" id="KW-0812">Transmembrane</keyword>
<dbReference type="OMA" id="NGCHHIF"/>
<dbReference type="InterPro" id="IPR004031">
    <property type="entry name" value="PMP22/EMP/MP20/Claudin"/>
</dbReference>
<evidence type="ECO:0000256" key="5">
    <source>
        <dbReference type="SAM" id="Phobius"/>
    </source>
</evidence>
<evidence type="ECO:0000256" key="2">
    <source>
        <dbReference type="ARBA" id="ARBA00022692"/>
    </source>
</evidence>
<evidence type="ECO:0000313" key="7">
    <source>
        <dbReference type="EMBL" id="ENN72890.1"/>
    </source>
</evidence>
<reference evidence="10 11" key="2">
    <citation type="journal article" date="2013" name="Genome Biol.">
        <title>Draft genome of the mountain pine beetle, Dendroctonus ponderosae Hopkins, a major forest pest.</title>
        <authorList>
            <person name="Keeling C.I."/>
            <person name="Yuen M.M."/>
            <person name="Liao N.Y."/>
            <person name="Docking T.R."/>
            <person name="Chan S.K."/>
            <person name="Taylor G.A."/>
            <person name="Palmquist D.L."/>
            <person name="Jackman S.D."/>
            <person name="Nguyen A."/>
            <person name="Li M."/>
            <person name="Henderson H."/>
            <person name="Janes J.K."/>
            <person name="Zhao Y."/>
            <person name="Pandoh P."/>
            <person name="Moore R."/>
            <person name="Sperling F.A."/>
            <person name="Huber D.P."/>
            <person name="Birol I."/>
            <person name="Jones S.J."/>
            <person name="Bohlmann J."/>
        </authorList>
    </citation>
    <scope>NUCLEOTIDE SEQUENCE</scope>
</reference>
<evidence type="ECO:0000256" key="1">
    <source>
        <dbReference type="ARBA" id="ARBA00004141"/>
    </source>
</evidence>